<name>A0A521B8P7_9BACL</name>
<evidence type="ECO:0000313" key="3">
    <source>
        <dbReference type="Proteomes" id="UP000315636"/>
    </source>
</evidence>
<dbReference type="RefSeq" id="WP_185955994.1">
    <property type="nucleotide sequence ID" value="NZ_FXTI01000001.1"/>
</dbReference>
<evidence type="ECO:0000313" key="2">
    <source>
        <dbReference type="EMBL" id="SMO43478.1"/>
    </source>
</evidence>
<accession>A0A521B8P7</accession>
<dbReference type="AlphaFoldDB" id="A0A521B8P7"/>
<sequence>MGWLFLYLLIINTVSFFLFRRDKIRAERGQWRISEKVLFRMVLIGGGAGALLAMKKYRHKTQKLGFTWGIPICILIQGLVLFFFLSE</sequence>
<dbReference type="Proteomes" id="UP000315636">
    <property type="component" value="Unassembled WGS sequence"/>
</dbReference>
<protein>
    <submittedName>
        <fullName evidence="2">Uncharacterized membrane protein YsdA, DUF1294 family</fullName>
    </submittedName>
</protein>
<dbReference type="InterPro" id="IPR010718">
    <property type="entry name" value="DUF1294"/>
</dbReference>
<feature type="transmembrane region" description="Helical" evidence="1">
    <location>
        <begin position="37"/>
        <end position="54"/>
    </location>
</feature>
<gene>
    <name evidence="2" type="ORF">SAMN06264849_101621</name>
</gene>
<keyword evidence="1" id="KW-0472">Membrane</keyword>
<dbReference type="Pfam" id="PF06961">
    <property type="entry name" value="DUF1294"/>
    <property type="match status" value="1"/>
</dbReference>
<dbReference type="EMBL" id="FXTI01000001">
    <property type="protein sequence ID" value="SMO43478.1"/>
    <property type="molecule type" value="Genomic_DNA"/>
</dbReference>
<reference evidence="2 3" key="1">
    <citation type="submission" date="2017-05" db="EMBL/GenBank/DDBJ databases">
        <authorList>
            <person name="Varghese N."/>
            <person name="Submissions S."/>
        </authorList>
    </citation>
    <scope>NUCLEOTIDE SEQUENCE [LARGE SCALE GENOMIC DNA]</scope>
    <source>
        <strain evidence="2 3">DSM 45474</strain>
    </source>
</reference>
<keyword evidence="1" id="KW-0812">Transmembrane</keyword>
<feature type="transmembrane region" description="Helical" evidence="1">
    <location>
        <begin position="66"/>
        <end position="85"/>
    </location>
</feature>
<organism evidence="2 3">
    <name type="scientific">Melghirimyces algeriensis</name>
    <dbReference type="NCBI Taxonomy" id="910412"/>
    <lineage>
        <taxon>Bacteria</taxon>
        <taxon>Bacillati</taxon>
        <taxon>Bacillota</taxon>
        <taxon>Bacilli</taxon>
        <taxon>Bacillales</taxon>
        <taxon>Thermoactinomycetaceae</taxon>
        <taxon>Melghirimyces</taxon>
    </lineage>
</organism>
<evidence type="ECO:0000256" key="1">
    <source>
        <dbReference type="SAM" id="Phobius"/>
    </source>
</evidence>
<proteinExistence type="predicted"/>
<keyword evidence="3" id="KW-1185">Reference proteome</keyword>
<keyword evidence="1" id="KW-1133">Transmembrane helix</keyword>